<sequence>MEDPVPSLFFVDLEKPQKIFPTGRCIRPESRCFRDARADLHLSFLSHSWAPGRSKSDIFPKGGDTHAMFVPAPQEIPFCLSNRAPAREI</sequence>
<accession>A0A3E0JXT5</accession>
<protein>
    <submittedName>
        <fullName evidence="1">Uncharacterized protein</fullName>
    </submittedName>
</protein>
<dbReference type="AlphaFoldDB" id="A0A3E0JXT5"/>
<proteinExistence type="predicted"/>
<organism evidence="1 2">
    <name type="scientific">Caldibacillus debilis</name>
    <dbReference type="NCBI Taxonomy" id="301148"/>
    <lineage>
        <taxon>Bacteria</taxon>
        <taxon>Bacillati</taxon>
        <taxon>Bacillota</taxon>
        <taxon>Bacilli</taxon>
        <taxon>Bacillales</taxon>
        <taxon>Bacillaceae</taxon>
        <taxon>Caldibacillus</taxon>
    </lineage>
</organism>
<evidence type="ECO:0000313" key="1">
    <source>
        <dbReference type="EMBL" id="REJ24747.1"/>
    </source>
</evidence>
<evidence type="ECO:0000313" key="2">
    <source>
        <dbReference type="Proteomes" id="UP000257014"/>
    </source>
</evidence>
<gene>
    <name evidence="1" type="ORF">C6P37_15735</name>
</gene>
<name>A0A3E0JXT5_9BACI</name>
<dbReference type="EMBL" id="QEWE01000037">
    <property type="protein sequence ID" value="REJ24747.1"/>
    <property type="molecule type" value="Genomic_DNA"/>
</dbReference>
<reference evidence="1 2" key="1">
    <citation type="submission" date="2018-03" db="EMBL/GenBank/DDBJ databases">
        <authorList>
            <person name="Keele B.F."/>
        </authorList>
    </citation>
    <scope>NUCLEOTIDE SEQUENCE [LARGE SCALE GENOMIC DNA]</scope>
    <source>
        <strain evidence="1">ZCTH4_d</strain>
    </source>
</reference>
<comment type="caution">
    <text evidence="1">The sequence shown here is derived from an EMBL/GenBank/DDBJ whole genome shotgun (WGS) entry which is preliminary data.</text>
</comment>
<dbReference type="Proteomes" id="UP000257014">
    <property type="component" value="Unassembled WGS sequence"/>
</dbReference>